<keyword evidence="1" id="KW-0560">Oxidoreductase</keyword>
<sequence length="132" mass="13545">MNAHAQTHTTSQASPGGVTVPGAPVPLSRLVLGTMTFGDTVDRAGAEAMLDAALDAGVTGVDTANAYVGGVTETLLAELLPGRRDRIVLATKAGMPHADAGEHSPLSARGMRAALEGSLRRLGTDHVDLFYL</sequence>
<keyword evidence="5" id="KW-1185">Reference proteome</keyword>
<dbReference type="Gene3D" id="3.20.20.100">
    <property type="entry name" value="NADP-dependent oxidoreductase domain"/>
    <property type="match status" value="1"/>
</dbReference>
<gene>
    <name evidence="4" type="ORF">SSOG_00739</name>
</gene>
<feature type="domain" description="NADP-dependent oxidoreductase" evidence="3">
    <location>
        <begin position="29"/>
        <end position="132"/>
    </location>
</feature>
<dbReference type="InterPro" id="IPR050523">
    <property type="entry name" value="AKR_Detox_Biosynth"/>
</dbReference>
<feature type="non-terminal residue" evidence="4">
    <location>
        <position position="132"/>
    </location>
</feature>
<dbReference type="STRING" id="457427.SSOG_00739"/>
<accession>D9WDW7</accession>
<dbReference type="GO" id="GO:0016491">
    <property type="term" value="F:oxidoreductase activity"/>
    <property type="evidence" value="ECO:0007669"/>
    <property type="project" value="UniProtKB-KW"/>
</dbReference>
<dbReference type="Proteomes" id="UP000003963">
    <property type="component" value="Unassembled WGS sequence"/>
</dbReference>
<dbReference type="InterPro" id="IPR036812">
    <property type="entry name" value="NAD(P)_OxRdtase_dom_sf"/>
</dbReference>
<dbReference type="PANTHER" id="PTHR43364">
    <property type="entry name" value="NADH-SPECIFIC METHYLGLYOXAL REDUCTASE-RELATED"/>
    <property type="match status" value="1"/>
</dbReference>
<dbReference type="SUPFAM" id="SSF51430">
    <property type="entry name" value="NAD(P)-linked oxidoreductase"/>
    <property type="match status" value="1"/>
</dbReference>
<dbReference type="InterPro" id="IPR023210">
    <property type="entry name" value="NADP_OxRdtase_dom"/>
</dbReference>
<organism evidence="4 5">
    <name type="scientific">Streptomyces himastatinicus ATCC 53653</name>
    <dbReference type="NCBI Taxonomy" id="457427"/>
    <lineage>
        <taxon>Bacteria</taxon>
        <taxon>Bacillati</taxon>
        <taxon>Actinomycetota</taxon>
        <taxon>Actinomycetes</taxon>
        <taxon>Kitasatosporales</taxon>
        <taxon>Streptomycetaceae</taxon>
        <taxon>Streptomyces</taxon>
        <taxon>Streptomyces violaceusniger group</taxon>
    </lineage>
</organism>
<dbReference type="AlphaFoldDB" id="D9WDW7"/>
<dbReference type="RefSeq" id="WP_009712849.1">
    <property type="nucleotide sequence ID" value="NZ_GG657754.1"/>
</dbReference>
<dbReference type="GO" id="GO:0005829">
    <property type="term" value="C:cytosol"/>
    <property type="evidence" value="ECO:0007669"/>
    <property type="project" value="TreeGrafter"/>
</dbReference>
<evidence type="ECO:0000256" key="2">
    <source>
        <dbReference type="SAM" id="MobiDB-lite"/>
    </source>
</evidence>
<protein>
    <submittedName>
        <fullName evidence="4">Putative sugar-phosphate dehydrogenase</fullName>
    </submittedName>
</protein>
<feature type="compositionally biased region" description="Polar residues" evidence="2">
    <location>
        <begin position="1"/>
        <end position="14"/>
    </location>
</feature>
<dbReference type="EMBL" id="GG657754">
    <property type="protein sequence ID" value="EFL21027.1"/>
    <property type="molecule type" value="Genomic_DNA"/>
</dbReference>
<dbReference type="HOGENOM" id="CLU_1921696_0_0_11"/>
<evidence type="ECO:0000256" key="1">
    <source>
        <dbReference type="ARBA" id="ARBA00023002"/>
    </source>
</evidence>
<dbReference type="PANTHER" id="PTHR43364:SF4">
    <property type="entry name" value="NAD(P)-LINKED OXIDOREDUCTASE SUPERFAMILY PROTEIN"/>
    <property type="match status" value="1"/>
</dbReference>
<feature type="region of interest" description="Disordered" evidence="2">
    <location>
        <begin position="1"/>
        <end position="21"/>
    </location>
</feature>
<evidence type="ECO:0000259" key="3">
    <source>
        <dbReference type="Pfam" id="PF00248"/>
    </source>
</evidence>
<evidence type="ECO:0000313" key="4">
    <source>
        <dbReference type="EMBL" id="EFL21027.1"/>
    </source>
</evidence>
<dbReference type="Pfam" id="PF00248">
    <property type="entry name" value="Aldo_ket_red"/>
    <property type="match status" value="1"/>
</dbReference>
<evidence type="ECO:0000313" key="5">
    <source>
        <dbReference type="Proteomes" id="UP000003963"/>
    </source>
</evidence>
<reference evidence="4 5" key="1">
    <citation type="submission" date="2009-02" db="EMBL/GenBank/DDBJ databases">
        <title>Annotation of Streptomyces hygroscopicus strain ATCC 53653.</title>
        <authorList>
            <consortium name="The Broad Institute Genome Sequencing Platform"/>
            <consortium name="Broad Institute Microbial Sequencing Center"/>
            <person name="Fischbach M."/>
            <person name="Godfrey P."/>
            <person name="Ward D."/>
            <person name="Young S."/>
            <person name="Zeng Q."/>
            <person name="Koehrsen M."/>
            <person name="Alvarado L."/>
            <person name="Berlin A.M."/>
            <person name="Bochicchio J."/>
            <person name="Borenstein D."/>
            <person name="Chapman S.B."/>
            <person name="Chen Z."/>
            <person name="Engels R."/>
            <person name="Freedman E."/>
            <person name="Gellesch M."/>
            <person name="Goldberg J."/>
            <person name="Griggs A."/>
            <person name="Gujja S."/>
            <person name="Heilman E.R."/>
            <person name="Heiman D.I."/>
            <person name="Hepburn T.A."/>
            <person name="Howarth C."/>
            <person name="Jen D."/>
            <person name="Larson L."/>
            <person name="Lewis B."/>
            <person name="Mehta T."/>
            <person name="Park D."/>
            <person name="Pearson M."/>
            <person name="Richards J."/>
            <person name="Roberts A."/>
            <person name="Saif S."/>
            <person name="Shea T.D."/>
            <person name="Shenoy N."/>
            <person name="Sisk P."/>
            <person name="Stolte C."/>
            <person name="Sykes S.N."/>
            <person name="Thomson T."/>
            <person name="Walk T."/>
            <person name="White J."/>
            <person name="Yandava C."/>
            <person name="Straight P."/>
            <person name="Clardy J."/>
            <person name="Hung D."/>
            <person name="Kolter R."/>
            <person name="Mekalanos J."/>
            <person name="Walker S."/>
            <person name="Walsh C.T."/>
            <person name="Wieland-Brown L.C."/>
            <person name="Haas B."/>
            <person name="Nusbaum C."/>
            <person name="Birren B."/>
        </authorList>
    </citation>
    <scope>NUCLEOTIDE SEQUENCE [LARGE SCALE GENOMIC DNA]</scope>
    <source>
        <strain evidence="4 5">ATCC 53653</strain>
    </source>
</reference>
<name>D9WDW7_9ACTN</name>
<proteinExistence type="predicted"/>